<proteinExistence type="predicted"/>
<evidence type="ECO:0000256" key="2">
    <source>
        <dbReference type="SAM" id="MobiDB-lite"/>
    </source>
</evidence>
<dbReference type="Proteomes" id="UP000036902">
    <property type="component" value="Chromosome"/>
</dbReference>
<evidence type="ECO:0000313" key="4">
    <source>
        <dbReference type="Proteomes" id="UP000036902"/>
    </source>
</evidence>
<feature type="region of interest" description="Disordered" evidence="2">
    <location>
        <begin position="1"/>
        <end position="22"/>
    </location>
</feature>
<dbReference type="EMBL" id="CP014646">
    <property type="protein sequence ID" value="AMO36231.1"/>
    <property type="molecule type" value="Genomic_DNA"/>
</dbReference>
<reference evidence="4" key="1">
    <citation type="submission" date="2016-03" db="EMBL/GenBank/DDBJ databases">
        <authorList>
            <person name="Ma C."/>
            <person name="Zhou S."/>
            <person name="Yang G."/>
        </authorList>
    </citation>
    <scope>NUCLEOTIDE SEQUENCE [LARGE SCALE GENOMIC DNA]</scope>
    <source>
        <strain evidence="4">SgZ-1</strain>
    </source>
</reference>
<keyword evidence="1" id="KW-0175">Coiled coil</keyword>
<dbReference type="AlphaFoldDB" id="A0A127K2P2"/>
<accession>A0A127K2P2</accession>
<feature type="coiled-coil region" evidence="1">
    <location>
        <begin position="99"/>
        <end position="133"/>
    </location>
</feature>
<organism evidence="3 4">
    <name type="scientific">Thauera humireducens</name>
    <dbReference type="NCBI Taxonomy" id="1134435"/>
    <lineage>
        <taxon>Bacteria</taxon>
        <taxon>Pseudomonadati</taxon>
        <taxon>Pseudomonadota</taxon>
        <taxon>Betaproteobacteria</taxon>
        <taxon>Rhodocyclales</taxon>
        <taxon>Zoogloeaceae</taxon>
        <taxon>Thauera</taxon>
    </lineage>
</organism>
<evidence type="ECO:0000256" key="1">
    <source>
        <dbReference type="SAM" id="Coils"/>
    </source>
</evidence>
<feature type="compositionally biased region" description="Basic and acidic residues" evidence="2">
    <location>
        <begin position="1"/>
        <end position="14"/>
    </location>
</feature>
<evidence type="ECO:0000313" key="3">
    <source>
        <dbReference type="EMBL" id="AMO36231.1"/>
    </source>
</evidence>
<sequence length="214" mass="23621">MTHDPEGQADKAENEPPSSSTPLLPFCLQDLLAMRVRPAQFARMCEVSKQSVSDWIRRGVISLGPDGLLDPVVASRQVFERTDPARLRARVFKDLARDVPELREQVRELRQGLKAMTAERDRLAADLAQAVQLRMHVDEVESRLQDLLAGIADQWPALALSAHAGNLPDDLERLSCRLFHRFTADEMAESFDDDPASADSLEGKASPAPGINGS</sequence>
<name>A0A127K2P2_9RHOO</name>
<dbReference type="KEGG" id="thu:AC731_004350"/>
<gene>
    <name evidence="3" type="ORF">AC731_004350</name>
</gene>
<feature type="region of interest" description="Disordered" evidence="2">
    <location>
        <begin position="190"/>
        <end position="214"/>
    </location>
</feature>
<dbReference type="RefSeq" id="WP_048709469.1">
    <property type="nucleotide sequence ID" value="NZ_CP014646.1"/>
</dbReference>
<protein>
    <submittedName>
        <fullName evidence="3">Uncharacterized protein</fullName>
    </submittedName>
</protein>
<keyword evidence="4" id="KW-1185">Reference proteome</keyword>
<dbReference type="STRING" id="1134435.AC731_004350"/>